<organism evidence="3 4">
    <name type="scientific">Oryza rufipogon</name>
    <name type="common">Brownbeard rice</name>
    <name type="synonym">Asian wild rice</name>
    <dbReference type="NCBI Taxonomy" id="4529"/>
    <lineage>
        <taxon>Eukaryota</taxon>
        <taxon>Viridiplantae</taxon>
        <taxon>Streptophyta</taxon>
        <taxon>Embryophyta</taxon>
        <taxon>Tracheophyta</taxon>
        <taxon>Spermatophyta</taxon>
        <taxon>Magnoliopsida</taxon>
        <taxon>Liliopsida</taxon>
        <taxon>Poales</taxon>
        <taxon>Poaceae</taxon>
        <taxon>BOP clade</taxon>
        <taxon>Oryzoideae</taxon>
        <taxon>Oryzeae</taxon>
        <taxon>Oryzinae</taxon>
        <taxon>Oryza</taxon>
    </lineage>
</organism>
<evidence type="ECO:0000313" key="4">
    <source>
        <dbReference type="Proteomes" id="UP000008022"/>
    </source>
</evidence>
<dbReference type="Proteomes" id="UP000008022">
    <property type="component" value="Unassembled WGS sequence"/>
</dbReference>
<feature type="region of interest" description="Disordered" evidence="2">
    <location>
        <begin position="147"/>
        <end position="183"/>
    </location>
</feature>
<protein>
    <submittedName>
        <fullName evidence="3">Uncharacterized protein</fullName>
    </submittedName>
</protein>
<name>A0A0E0QR37_ORYRU</name>
<proteinExistence type="predicted"/>
<keyword evidence="4" id="KW-1185">Reference proteome</keyword>
<keyword evidence="1" id="KW-0175">Coiled coil</keyword>
<feature type="region of interest" description="Disordered" evidence="2">
    <location>
        <begin position="1"/>
        <end position="22"/>
    </location>
</feature>
<evidence type="ECO:0000256" key="2">
    <source>
        <dbReference type="SAM" id="MobiDB-lite"/>
    </source>
</evidence>
<evidence type="ECO:0000256" key="1">
    <source>
        <dbReference type="SAM" id="Coils"/>
    </source>
</evidence>
<dbReference type="HOGENOM" id="CLU_1477430_0_0_1"/>
<sequence>MAEVAAPEDSGWPVGGAAATRRRGRLCAARGEARVAELTATMAGQELKEGMAERKEELKETKAELADTKRVAYVAILKEQDAKRRAMEAERTKAKEAKDKEYAKNRIKLSWMSASALKLAGEAILSIFFELAQAKLAELRWKKEEENKAIEMSQTQAVGNDDGGQKEVYDEEEVNNTNDDSPN</sequence>
<evidence type="ECO:0000313" key="3">
    <source>
        <dbReference type="EnsemblPlants" id="ORUFI09G10130.1"/>
    </source>
</evidence>
<dbReference type="EnsemblPlants" id="ORUFI09G10130.1">
    <property type="protein sequence ID" value="ORUFI09G10130.1"/>
    <property type="gene ID" value="ORUFI09G10130"/>
</dbReference>
<feature type="coiled-coil region" evidence="1">
    <location>
        <begin position="44"/>
        <end position="97"/>
    </location>
</feature>
<accession>A0A0E0QR37</accession>
<dbReference type="Gramene" id="ORUFI09G10130.1">
    <property type="protein sequence ID" value="ORUFI09G10130.1"/>
    <property type="gene ID" value="ORUFI09G10130"/>
</dbReference>
<reference evidence="3" key="2">
    <citation type="submission" date="2015-06" db="UniProtKB">
        <authorList>
            <consortium name="EnsemblPlants"/>
        </authorList>
    </citation>
    <scope>IDENTIFICATION</scope>
</reference>
<dbReference type="AlphaFoldDB" id="A0A0E0QR37"/>
<reference evidence="4" key="1">
    <citation type="submission" date="2013-06" db="EMBL/GenBank/DDBJ databases">
        <authorList>
            <person name="Zhao Q."/>
        </authorList>
    </citation>
    <scope>NUCLEOTIDE SEQUENCE</scope>
    <source>
        <strain evidence="4">cv. W1943</strain>
    </source>
</reference>